<protein>
    <submittedName>
        <fullName evidence="1">Uncharacterized protein</fullName>
    </submittedName>
</protein>
<sequence>MIAILKVIDQFKVAGKYAIIVQGASFIKWGSYLVDKDNHKVKVLSSNFPSVKAHKKKILMLQVDGVVSGDELEIEPEQ</sequence>
<dbReference type="HOGENOM" id="CLU_2666516_0_0_9"/>
<dbReference type="RefSeq" id="WP_039945386.1">
    <property type="nucleotide sequence ID" value="NZ_CP011013.1"/>
</dbReference>
<organism evidence="1 2">
    <name type="scientific">Limosilactobacillus mucosae LM1</name>
    <dbReference type="NCBI Taxonomy" id="1130798"/>
    <lineage>
        <taxon>Bacteria</taxon>
        <taxon>Bacillati</taxon>
        <taxon>Bacillota</taxon>
        <taxon>Bacilli</taxon>
        <taxon>Lactobacillales</taxon>
        <taxon>Lactobacillaceae</taxon>
        <taxon>Limosilactobacillus</taxon>
    </lineage>
</organism>
<dbReference type="EMBL" id="CP011013">
    <property type="protein sequence ID" value="AJT50628.1"/>
    <property type="molecule type" value="Genomic_DNA"/>
</dbReference>
<evidence type="ECO:0000313" key="2">
    <source>
        <dbReference type="Proteomes" id="UP000003645"/>
    </source>
</evidence>
<accession>A0A0D4CKJ7</accession>
<name>A0A0D4CKJ7_LIMMU</name>
<gene>
    <name evidence="1" type="ORF">LBLM1_06025</name>
</gene>
<dbReference type="AlphaFoldDB" id="A0A0D4CKJ7"/>
<reference evidence="1 2" key="1">
    <citation type="journal article" date="2012" name="J. Bacteriol.">
        <title>Genome sequence of Lactobacillus mucosae LM1, isolated from piglet feces.</title>
        <authorList>
            <person name="Lee J.H."/>
            <person name="Valeriano V.D."/>
            <person name="Shin Y.R."/>
            <person name="Chae J.P."/>
            <person name="Kim G.B."/>
            <person name="Ham J.S."/>
            <person name="Chun J."/>
            <person name="Kang D.K."/>
        </authorList>
    </citation>
    <scope>NUCLEOTIDE SEQUENCE [LARGE SCALE GENOMIC DNA]</scope>
    <source>
        <strain evidence="1 2">LM1</strain>
    </source>
</reference>
<dbReference type="KEGG" id="lmu:LBLM1_06025"/>
<dbReference type="Proteomes" id="UP000003645">
    <property type="component" value="Chromosome"/>
</dbReference>
<keyword evidence="2" id="KW-1185">Reference proteome</keyword>
<evidence type="ECO:0000313" key="1">
    <source>
        <dbReference type="EMBL" id="AJT50628.1"/>
    </source>
</evidence>
<proteinExistence type="predicted"/>